<keyword evidence="7" id="KW-1185">Reference proteome</keyword>
<dbReference type="RefSeq" id="WP_209468733.1">
    <property type="nucleotide sequence ID" value="NZ_BAABDR010000025.1"/>
</dbReference>
<dbReference type="GO" id="GO:0003677">
    <property type="term" value="F:DNA binding"/>
    <property type="evidence" value="ECO:0007669"/>
    <property type="project" value="UniProtKB-KW"/>
</dbReference>
<proteinExistence type="predicted"/>
<dbReference type="InterPro" id="IPR000524">
    <property type="entry name" value="Tscrpt_reg_HTH_GntR"/>
</dbReference>
<keyword evidence="2 6" id="KW-0238">DNA-binding</keyword>
<dbReference type="Pfam" id="PF07729">
    <property type="entry name" value="FCD"/>
    <property type="match status" value="1"/>
</dbReference>
<keyword evidence="3" id="KW-0804">Transcription</keyword>
<evidence type="ECO:0000313" key="6">
    <source>
        <dbReference type="EMBL" id="MBP2062727.1"/>
    </source>
</evidence>
<dbReference type="PRINTS" id="PR00035">
    <property type="entry name" value="HTHGNTR"/>
</dbReference>
<protein>
    <submittedName>
        <fullName evidence="6">DNA-binding GntR family transcriptional regulator</fullName>
    </submittedName>
</protein>
<keyword evidence="1" id="KW-0805">Transcription regulation</keyword>
<evidence type="ECO:0000256" key="1">
    <source>
        <dbReference type="ARBA" id="ARBA00023015"/>
    </source>
</evidence>
<dbReference type="InterPro" id="IPR036388">
    <property type="entry name" value="WH-like_DNA-bd_sf"/>
</dbReference>
<dbReference type="Pfam" id="PF00392">
    <property type="entry name" value="GntR"/>
    <property type="match status" value="1"/>
</dbReference>
<feature type="region of interest" description="Disordered" evidence="4">
    <location>
        <begin position="1"/>
        <end position="26"/>
    </location>
</feature>
<dbReference type="SUPFAM" id="SSF48008">
    <property type="entry name" value="GntR ligand-binding domain-like"/>
    <property type="match status" value="1"/>
</dbReference>
<dbReference type="Gene3D" id="1.10.10.10">
    <property type="entry name" value="Winged helix-like DNA-binding domain superfamily/Winged helix DNA-binding domain"/>
    <property type="match status" value="1"/>
</dbReference>
<dbReference type="EMBL" id="JAGGLR010000009">
    <property type="protein sequence ID" value="MBP2062727.1"/>
    <property type="molecule type" value="Genomic_DNA"/>
</dbReference>
<evidence type="ECO:0000256" key="2">
    <source>
        <dbReference type="ARBA" id="ARBA00023125"/>
    </source>
</evidence>
<dbReference type="PANTHER" id="PTHR43537:SF5">
    <property type="entry name" value="UXU OPERON TRANSCRIPTIONAL REGULATOR"/>
    <property type="match status" value="1"/>
</dbReference>
<organism evidence="6 7">
    <name type="scientific">Streptomyces iranensis</name>
    <dbReference type="NCBI Taxonomy" id="576784"/>
    <lineage>
        <taxon>Bacteria</taxon>
        <taxon>Bacillati</taxon>
        <taxon>Actinomycetota</taxon>
        <taxon>Actinomycetes</taxon>
        <taxon>Kitasatosporales</taxon>
        <taxon>Streptomycetaceae</taxon>
        <taxon>Streptomyces</taxon>
        <taxon>Streptomyces violaceusniger group</taxon>
    </lineage>
</organism>
<accession>A0ABS4MSM4</accession>
<evidence type="ECO:0000313" key="7">
    <source>
        <dbReference type="Proteomes" id="UP000756710"/>
    </source>
</evidence>
<name>A0ABS4MSM4_9ACTN</name>
<reference evidence="6 7" key="1">
    <citation type="submission" date="2021-03" db="EMBL/GenBank/DDBJ databases">
        <title>Genomic Encyclopedia of Type Strains, Phase IV (KMG-IV): sequencing the most valuable type-strain genomes for metagenomic binning, comparative biology and taxonomic classification.</title>
        <authorList>
            <person name="Goeker M."/>
        </authorList>
    </citation>
    <scope>NUCLEOTIDE SEQUENCE [LARGE SCALE GENOMIC DNA]</scope>
    <source>
        <strain evidence="6 7">DSM 41954</strain>
    </source>
</reference>
<dbReference type="InterPro" id="IPR008920">
    <property type="entry name" value="TF_FadR/GntR_C"/>
</dbReference>
<feature type="compositionally biased region" description="Polar residues" evidence="4">
    <location>
        <begin position="1"/>
        <end position="11"/>
    </location>
</feature>
<dbReference type="PANTHER" id="PTHR43537">
    <property type="entry name" value="TRANSCRIPTIONAL REGULATOR, GNTR FAMILY"/>
    <property type="match status" value="1"/>
</dbReference>
<dbReference type="Proteomes" id="UP000756710">
    <property type="component" value="Unassembled WGS sequence"/>
</dbReference>
<evidence type="ECO:0000259" key="5">
    <source>
        <dbReference type="PROSITE" id="PS50949"/>
    </source>
</evidence>
<dbReference type="SUPFAM" id="SSF46785">
    <property type="entry name" value="Winged helix' DNA-binding domain"/>
    <property type="match status" value="1"/>
</dbReference>
<dbReference type="Gene3D" id="1.20.120.530">
    <property type="entry name" value="GntR ligand-binding domain-like"/>
    <property type="match status" value="1"/>
</dbReference>
<dbReference type="SMART" id="SM00345">
    <property type="entry name" value="HTH_GNTR"/>
    <property type="match status" value="1"/>
</dbReference>
<dbReference type="InterPro" id="IPR011711">
    <property type="entry name" value="GntR_C"/>
</dbReference>
<evidence type="ECO:0000256" key="3">
    <source>
        <dbReference type="ARBA" id="ARBA00023163"/>
    </source>
</evidence>
<evidence type="ECO:0000256" key="4">
    <source>
        <dbReference type="SAM" id="MobiDB-lite"/>
    </source>
</evidence>
<dbReference type="SMART" id="SM00895">
    <property type="entry name" value="FCD"/>
    <property type="match status" value="1"/>
</dbReference>
<feature type="domain" description="HTH gntR-type" evidence="5">
    <location>
        <begin position="29"/>
        <end position="96"/>
    </location>
</feature>
<comment type="caution">
    <text evidence="6">The sequence shown here is derived from an EMBL/GenBank/DDBJ whole genome shotgun (WGS) entry which is preliminary data.</text>
</comment>
<dbReference type="InterPro" id="IPR036390">
    <property type="entry name" value="WH_DNA-bd_sf"/>
</dbReference>
<sequence>MKPAPSTSRPTVQRAGAMAGTPAGRIDPPSMVELIAEELRRRILAGALRPGDRLVEERLTADLGVSRPPLREALRLLQQEGLVSIAPRRGATVMELSAQDVHEILTLRSSLERLAVELAVPVSDPSLLDGPRAALEAMRRSAEKEDRAELVQLGYEFHRSLVMLAGHRRLVEIYDSLYRQLVLCMAMNLYEREHRHEDLTLHVERHRELLEVISGGDLRAVLDAFAAHGERSFTERRPEGDGG</sequence>
<gene>
    <name evidence="6" type="ORF">J2Z30_003746</name>
</gene>
<dbReference type="CDD" id="cd07377">
    <property type="entry name" value="WHTH_GntR"/>
    <property type="match status" value="1"/>
</dbReference>
<dbReference type="PROSITE" id="PS50949">
    <property type="entry name" value="HTH_GNTR"/>
    <property type="match status" value="1"/>
</dbReference>